<sequence>MSGPEYSYRGQEERYRDSRYNGVRAQASLGQDRGRSTTRRRYRSAHYDRQEHRVAVDVTVISKAKAMDSAVFYVSNFPDHLLFTDLKKGLEVCGILEDIYVSRYRNAQGKRFGFVKYVKVKDVVKLQKALNSVVFWDFKLYVNLAKYDRFGKNEKGEGEVSGRVEQESEGENIKRAGSDDEELKEQARVVLGEVKKKNEEVVVKEKEVVRVEKEGDAGLGVSFHYLSLGEDVEWASRCFCAYIKHGAPVPVVQQALLDAGFAELKLIPLGGDKVLLAPCGQASVASLIQSATALLDTFLDGYKPWSRESLQSYERGAWVRCYGTPVNAWNSLFFAELVSTQGRLLKIEDCSANKVRLDFARLLIATNAMQKVDVTIKVMIDKSVSCIRLVEDDACLVECGEDVDNVSQFSVHTRMQDDDPFIEEFVQDFHEDWNTKMVEASKANSDTVNQGEAHYARTVANGVIKHLSPLQPCVLEPVEEAQDPVSTTSIRKLKKKIIVPPAYGIRKMARLSEVERNSLILSLKKAKSKQRGASCPTKPGSHGTNCTSFSGIPSNSNKTVYSKDWNNWFLLHGNEKQVKDDIQGFGDKIGESKVEVVEENFMRSLWGLGEMNYSFIPSVGASGGIITAWNPSIVNVWSSSTKENCLIVQGSFISSGIAFSLVNVYAPCKEKWGPRPLRMLKCWSDIPGYSDFVKEKWQALSVHGWSGFILKEKLKKIKYELRNWHLTHTSNIDSKIQSATKRLKFLDIERENRRLGSDEEAELRSLPAEILACSKFQASMNWQKSRVTWLQEGDANSKFFHGVMSARKRGNAISSFVVDGINIDGVTEVRNLFNPLQWRKSKLRYGSVIVSRAQGILTQGLNSTFIALIPKVDSPQRVADFRPIALVSSVYKILSKVLANRLKGVIGNVVSQTQSAFIKGRQILDGVLIANEIVDEAKSKMKDLIMFKVDFEKAYDSVDWEYLDEVMIKMHFPSMWRGWIMECVTSATASVLVNGSPTDEFAFERGLRQGDSLSPFLYLLAAEGLHVMMAASLAAWRNPSTTCSSDATIMGNFGL</sequence>
<feature type="region of interest" description="Disordered" evidence="2">
    <location>
        <begin position="155"/>
        <end position="181"/>
    </location>
</feature>
<name>A0A2Z6N875_TRISU</name>
<dbReference type="AlphaFoldDB" id="A0A2Z6N875"/>
<evidence type="ECO:0000259" key="3">
    <source>
        <dbReference type="PROSITE" id="PS50102"/>
    </source>
</evidence>
<gene>
    <name evidence="5" type="ORF">TSUD_374020</name>
</gene>
<dbReference type="Gene3D" id="3.30.70.330">
    <property type="match status" value="1"/>
</dbReference>
<proteinExistence type="predicted"/>
<dbReference type="EMBL" id="DF973842">
    <property type="protein sequence ID" value="GAU41048.1"/>
    <property type="molecule type" value="Genomic_DNA"/>
</dbReference>
<evidence type="ECO:0000256" key="2">
    <source>
        <dbReference type="SAM" id="MobiDB-lite"/>
    </source>
</evidence>
<dbReference type="PROSITE" id="PS50878">
    <property type="entry name" value="RT_POL"/>
    <property type="match status" value="1"/>
</dbReference>
<dbReference type="InterPro" id="IPR000477">
    <property type="entry name" value="RT_dom"/>
</dbReference>
<evidence type="ECO:0000256" key="1">
    <source>
        <dbReference type="PROSITE-ProRule" id="PRU00176"/>
    </source>
</evidence>
<dbReference type="PANTHER" id="PTHR46890:SF50">
    <property type="entry name" value="RNA-DIRECTED DNA POLYMERASE, EUKARYOTA, REVERSE TRANSCRIPTASE ZINC-BINDING DOMAIN PROTEIN-RELATED"/>
    <property type="match status" value="1"/>
</dbReference>
<dbReference type="PROSITE" id="PS50102">
    <property type="entry name" value="RRM"/>
    <property type="match status" value="1"/>
</dbReference>
<feature type="domain" description="Reverse transcriptase" evidence="4">
    <location>
        <begin position="850"/>
        <end position="1055"/>
    </location>
</feature>
<dbReference type="PANTHER" id="PTHR46890">
    <property type="entry name" value="NON-LTR RETROLELEMENT REVERSE TRANSCRIPTASE-LIKE PROTEIN-RELATED"/>
    <property type="match status" value="1"/>
</dbReference>
<evidence type="ECO:0008006" key="7">
    <source>
        <dbReference type="Google" id="ProtNLM"/>
    </source>
</evidence>
<evidence type="ECO:0000313" key="5">
    <source>
        <dbReference type="EMBL" id="GAU41048.1"/>
    </source>
</evidence>
<reference evidence="6" key="1">
    <citation type="journal article" date="2017" name="Front. Plant Sci.">
        <title>Climate Clever Clovers: New Paradigm to Reduce the Environmental Footprint of Ruminants by Breeding Low Methanogenic Forages Utilizing Haplotype Variation.</title>
        <authorList>
            <person name="Kaur P."/>
            <person name="Appels R."/>
            <person name="Bayer P.E."/>
            <person name="Keeble-Gagnere G."/>
            <person name="Wang J."/>
            <person name="Hirakawa H."/>
            <person name="Shirasawa K."/>
            <person name="Vercoe P."/>
            <person name="Stefanova K."/>
            <person name="Durmic Z."/>
            <person name="Nichols P."/>
            <person name="Revell C."/>
            <person name="Isobe S.N."/>
            <person name="Edwards D."/>
            <person name="Erskine W."/>
        </authorList>
    </citation>
    <scope>NUCLEOTIDE SEQUENCE [LARGE SCALE GENOMIC DNA]</scope>
    <source>
        <strain evidence="6">cv. Daliak</strain>
    </source>
</reference>
<dbReference type="CDD" id="cd01650">
    <property type="entry name" value="RT_nLTR_like"/>
    <property type="match status" value="1"/>
</dbReference>
<feature type="domain" description="RRM" evidence="3">
    <location>
        <begin position="70"/>
        <end position="147"/>
    </location>
</feature>
<dbReference type="SUPFAM" id="SSF56672">
    <property type="entry name" value="DNA/RNA polymerases"/>
    <property type="match status" value="1"/>
</dbReference>
<accession>A0A2Z6N875</accession>
<dbReference type="InterPro" id="IPR000504">
    <property type="entry name" value="RRM_dom"/>
</dbReference>
<keyword evidence="6" id="KW-1185">Reference proteome</keyword>
<protein>
    <recommendedName>
        <fullName evidence="7">RRM domain-containing protein</fullName>
    </recommendedName>
</protein>
<dbReference type="Proteomes" id="UP000242715">
    <property type="component" value="Unassembled WGS sequence"/>
</dbReference>
<dbReference type="InterPro" id="IPR012677">
    <property type="entry name" value="Nucleotide-bd_a/b_plait_sf"/>
</dbReference>
<organism evidence="5 6">
    <name type="scientific">Trifolium subterraneum</name>
    <name type="common">Subterranean clover</name>
    <dbReference type="NCBI Taxonomy" id="3900"/>
    <lineage>
        <taxon>Eukaryota</taxon>
        <taxon>Viridiplantae</taxon>
        <taxon>Streptophyta</taxon>
        <taxon>Embryophyta</taxon>
        <taxon>Tracheophyta</taxon>
        <taxon>Spermatophyta</taxon>
        <taxon>Magnoliopsida</taxon>
        <taxon>eudicotyledons</taxon>
        <taxon>Gunneridae</taxon>
        <taxon>Pentapetalae</taxon>
        <taxon>rosids</taxon>
        <taxon>fabids</taxon>
        <taxon>Fabales</taxon>
        <taxon>Fabaceae</taxon>
        <taxon>Papilionoideae</taxon>
        <taxon>50 kb inversion clade</taxon>
        <taxon>NPAAA clade</taxon>
        <taxon>Hologalegina</taxon>
        <taxon>IRL clade</taxon>
        <taxon>Trifolieae</taxon>
        <taxon>Trifolium</taxon>
    </lineage>
</organism>
<dbReference type="InterPro" id="IPR043502">
    <property type="entry name" value="DNA/RNA_pol_sf"/>
</dbReference>
<keyword evidence="1" id="KW-0694">RNA-binding</keyword>
<dbReference type="GO" id="GO:0003723">
    <property type="term" value="F:RNA binding"/>
    <property type="evidence" value="ECO:0007669"/>
    <property type="project" value="UniProtKB-UniRule"/>
</dbReference>
<dbReference type="OrthoDB" id="515277at2759"/>
<dbReference type="InterPro" id="IPR035979">
    <property type="entry name" value="RBD_domain_sf"/>
</dbReference>
<evidence type="ECO:0000313" key="6">
    <source>
        <dbReference type="Proteomes" id="UP000242715"/>
    </source>
</evidence>
<dbReference type="SMART" id="SM00360">
    <property type="entry name" value="RRM"/>
    <property type="match status" value="1"/>
</dbReference>
<feature type="compositionally biased region" description="Basic and acidic residues" evidence="2">
    <location>
        <begin position="155"/>
        <end position="178"/>
    </location>
</feature>
<dbReference type="SUPFAM" id="SSF54928">
    <property type="entry name" value="RNA-binding domain, RBD"/>
    <property type="match status" value="1"/>
</dbReference>
<dbReference type="InterPro" id="IPR052343">
    <property type="entry name" value="Retrotransposon-Effector_Assoc"/>
</dbReference>
<dbReference type="Pfam" id="PF00078">
    <property type="entry name" value="RVT_1"/>
    <property type="match status" value="1"/>
</dbReference>
<evidence type="ECO:0000259" key="4">
    <source>
        <dbReference type="PROSITE" id="PS50878"/>
    </source>
</evidence>